<proteinExistence type="predicted"/>
<gene>
    <name evidence="1" type="ORF">HETSPECPRED_000201</name>
</gene>
<dbReference type="OrthoDB" id="5296720at2759"/>
<dbReference type="Proteomes" id="UP000664521">
    <property type="component" value="Unassembled WGS sequence"/>
</dbReference>
<dbReference type="AlphaFoldDB" id="A0A8H3EEQ8"/>
<protein>
    <recommendedName>
        <fullName evidence="3">F-box domain-containing protein</fullName>
    </recommendedName>
</protein>
<keyword evidence="2" id="KW-1185">Reference proteome</keyword>
<evidence type="ECO:0008006" key="3">
    <source>
        <dbReference type="Google" id="ProtNLM"/>
    </source>
</evidence>
<sequence length="378" mass="43637">MPYGDPRSTISLLDLPPEIIGNIVSHVSDDQELLWNSWHEEPSTGLIDLYQQTYQTLSRTCHYLRGVALSRLSNVATVLFKSRHDYQEARVQSTLQALEAAKRSSGSDKVSVINVIVCFLEPEPPLDTKSLPEGFIQKLCYRLVHEIKPKYLTIIFPSQLFPFLSSSGQHDMISPHDGWAFDMPLHVVHLSCQQSYAQSEAESLWDQPWSMVTLNEGSFLKAYSTYDFHTKRNPSIFLDTRFCKNVIKNMWSVTVREFEYVAIFPLTVHLKRILQQLGLLTNLRTLSTRLAPHENSSILLDMAKVRKAQFRDLWSSVEENYASIVDYVLIMREKHHLRTFKALDCVHLHVYESLYPMMQQRLQDCDIETIPDLSKNDS</sequence>
<organism evidence="1 2">
    <name type="scientific">Heterodermia speciosa</name>
    <dbReference type="NCBI Taxonomy" id="116794"/>
    <lineage>
        <taxon>Eukaryota</taxon>
        <taxon>Fungi</taxon>
        <taxon>Dikarya</taxon>
        <taxon>Ascomycota</taxon>
        <taxon>Pezizomycotina</taxon>
        <taxon>Lecanoromycetes</taxon>
        <taxon>OSLEUM clade</taxon>
        <taxon>Lecanoromycetidae</taxon>
        <taxon>Caliciales</taxon>
        <taxon>Physciaceae</taxon>
        <taxon>Heterodermia</taxon>
    </lineage>
</organism>
<dbReference type="EMBL" id="CAJPDS010000001">
    <property type="protein sequence ID" value="CAF9903298.1"/>
    <property type="molecule type" value="Genomic_DNA"/>
</dbReference>
<evidence type="ECO:0000313" key="2">
    <source>
        <dbReference type="Proteomes" id="UP000664521"/>
    </source>
</evidence>
<reference evidence="1" key="1">
    <citation type="submission" date="2021-03" db="EMBL/GenBank/DDBJ databases">
        <authorList>
            <person name="Tagirdzhanova G."/>
        </authorList>
    </citation>
    <scope>NUCLEOTIDE SEQUENCE</scope>
</reference>
<evidence type="ECO:0000313" key="1">
    <source>
        <dbReference type="EMBL" id="CAF9903298.1"/>
    </source>
</evidence>
<name>A0A8H3EEQ8_9LECA</name>
<accession>A0A8H3EEQ8</accession>
<comment type="caution">
    <text evidence="1">The sequence shown here is derived from an EMBL/GenBank/DDBJ whole genome shotgun (WGS) entry which is preliminary data.</text>
</comment>